<name>A0A8A8DEY2_9BURK</name>
<dbReference type="PANTHER" id="PTHR34595:SF7">
    <property type="entry name" value="SLL1039 PROTEIN"/>
    <property type="match status" value="1"/>
</dbReference>
<accession>A0A8A8DEY2</accession>
<gene>
    <name evidence="2" type="ORF">DT99_033455</name>
</gene>
<keyword evidence="3" id="KW-1185">Reference proteome</keyword>
<reference evidence="2" key="1">
    <citation type="submission" date="2014-04" db="EMBL/GenBank/DDBJ databases">
        <authorList>
            <person name="Ho Y.-N."/>
            <person name="Huang C.-C."/>
        </authorList>
    </citation>
    <scope>NUCLEOTIDE SEQUENCE</scope>
    <source>
        <strain evidence="2">869T2</strain>
    </source>
</reference>
<dbReference type="KEGG" id="bsem:WJ12_17510"/>
<organism evidence="2 3">
    <name type="scientific">Burkholderia seminalis</name>
    <dbReference type="NCBI Taxonomy" id="488731"/>
    <lineage>
        <taxon>Bacteria</taxon>
        <taxon>Pseudomonadati</taxon>
        <taxon>Pseudomonadota</taxon>
        <taxon>Betaproteobacteria</taxon>
        <taxon>Burkholderiales</taxon>
        <taxon>Burkholderiaceae</taxon>
        <taxon>Burkholderia</taxon>
        <taxon>Burkholderia cepacia complex</taxon>
    </lineage>
</organism>
<sequence length="313" mass="35430">MLLGRTASGLYWMYRYIERAENIARIVDAGLRMALTRTSDAPAEWSSVLVSSGADDGYREKYDAYAADTVTDYLLRDRDNPSSVLSCIEAARSNARMVRTALTREAWESVNGAWLALRRALAQPVPESELPAVLDEVKRETALILGSFYSTMLRNEIFDFAQIGAFIERADNTARIIDVKYHLLLPSVSHVGTILDTNHWESILRSVEAHNSYRWVYGVKYKPMNIADYLLLNGRMPRSLRHCYGRVMSSLNLLVKEHGTAHACHDTAAQTLTMLSDSTIERIFKNGLHEFLTGFIRRNQQLGLDIAQAYNFD</sequence>
<proteinExistence type="predicted"/>
<feature type="domain" description="DUF403" evidence="1">
    <location>
        <begin position="2"/>
        <end position="310"/>
    </location>
</feature>
<dbReference type="Pfam" id="PF04168">
    <property type="entry name" value="Alpha-E"/>
    <property type="match status" value="1"/>
</dbReference>
<dbReference type="AlphaFoldDB" id="A0A8A8DEY2"/>
<evidence type="ECO:0000259" key="1">
    <source>
        <dbReference type="Pfam" id="PF04168"/>
    </source>
</evidence>
<dbReference type="PANTHER" id="PTHR34595">
    <property type="entry name" value="BLR5612 PROTEIN"/>
    <property type="match status" value="1"/>
</dbReference>
<reference evidence="2" key="2">
    <citation type="submission" date="2021-03" db="EMBL/GenBank/DDBJ databases">
        <title>Complete genome sequence of Burkholderia seminalis 869T2.</title>
        <authorList>
            <person name="Hung S.-H."/>
            <person name="Huang C.-T."/>
            <person name="Huang C.-C."/>
            <person name="Kuo C.-H."/>
        </authorList>
    </citation>
    <scope>NUCLEOTIDE SEQUENCE</scope>
    <source>
        <strain evidence="2">869T2</strain>
    </source>
</reference>
<dbReference type="InterPro" id="IPR007296">
    <property type="entry name" value="DUF403"/>
</dbReference>
<protein>
    <submittedName>
        <fullName evidence="2">Alpha-E domain-containing protein</fullName>
    </submittedName>
</protein>
<dbReference type="EMBL" id="CP072522">
    <property type="protein sequence ID" value="QTO23011.1"/>
    <property type="molecule type" value="Genomic_DNA"/>
</dbReference>
<dbReference type="Proteomes" id="UP000027834">
    <property type="component" value="Chromosome 3"/>
</dbReference>
<dbReference type="InterPro" id="IPR051680">
    <property type="entry name" value="ATP-dep_Glu-Cys_Ligase-2"/>
</dbReference>
<dbReference type="RefSeq" id="WP_069245754.1">
    <property type="nucleotide sequence ID" value="NZ_CP013399.1"/>
</dbReference>
<dbReference type="GeneID" id="62012942"/>
<evidence type="ECO:0000313" key="3">
    <source>
        <dbReference type="Proteomes" id="UP000027834"/>
    </source>
</evidence>
<evidence type="ECO:0000313" key="2">
    <source>
        <dbReference type="EMBL" id="QTO23011.1"/>
    </source>
</evidence>